<feature type="non-terminal residue" evidence="2">
    <location>
        <position position="1"/>
    </location>
</feature>
<feature type="compositionally biased region" description="Basic and acidic residues" evidence="1">
    <location>
        <begin position="24"/>
        <end position="36"/>
    </location>
</feature>
<sequence>CPPSSRTSGLPVRDLEAAIAFFTDRPRPRRSAERGPTRPLALTEAAPTSPCSRCRTAPAASSIRVHPPRC</sequence>
<feature type="region of interest" description="Disordered" evidence="1">
    <location>
        <begin position="21"/>
        <end position="58"/>
    </location>
</feature>
<gene>
    <name evidence="2" type="ORF">AVDCRST_MAG60-1419</name>
</gene>
<organism evidence="2">
    <name type="scientific">uncultured Nocardioides sp</name>
    <dbReference type="NCBI Taxonomy" id="198441"/>
    <lineage>
        <taxon>Bacteria</taxon>
        <taxon>Bacillati</taxon>
        <taxon>Actinomycetota</taxon>
        <taxon>Actinomycetes</taxon>
        <taxon>Propionibacteriales</taxon>
        <taxon>Nocardioidaceae</taxon>
        <taxon>Nocardioides</taxon>
        <taxon>environmental samples</taxon>
    </lineage>
</organism>
<protein>
    <submittedName>
        <fullName evidence="2">Uncharacterized protein</fullName>
    </submittedName>
</protein>
<dbReference type="EMBL" id="CADCUN010000154">
    <property type="protein sequence ID" value="CAA9389162.1"/>
    <property type="molecule type" value="Genomic_DNA"/>
</dbReference>
<dbReference type="AlphaFoldDB" id="A0A6J4NMC5"/>
<reference evidence="2" key="1">
    <citation type="submission" date="2020-02" db="EMBL/GenBank/DDBJ databases">
        <authorList>
            <person name="Meier V. D."/>
        </authorList>
    </citation>
    <scope>NUCLEOTIDE SEQUENCE</scope>
    <source>
        <strain evidence="2">AVDCRST_MAG60</strain>
    </source>
</reference>
<evidence type="ECO:0000256" key="1">
    <source>
        <dbReference type="SAM" id="MobiDB-lite"/>
    </source>
</evidence>
<evidence type="ECO:0000313" key="2">
    <source>
        <dbReference type="EMBL" id="CAA9389162.1"/>
    </source>
</evidence>
<accession>A0A6J4NMC5</accession>
<proteinExistence type="predicted"/>
<feature type="non-terminal residue" evidence="2">
    <location>
        <position position="70"/>
    </location>
</feature>
<name>A0A6J4NMC5_9ACTN</name>